<reference evidence="6 7" key="1">
    <citation type="journal article" date="2018" name="Mol. Plant">
        <title>The genome of Artemisia annua provides insight into the evolution of Asteraceae family and artemisinin biosynthesis.</title>
        <authorList>
            <person name="Shen Q."/>
            <person name="Zhang L."/>
            <person name="Liao Z."/>
            <person name="Wang S."/>
            <person name="Yan T."/>
            <person name="Shi P."/>
            <person name="Liu M."/>
            <person name="Fu X."/>
            <person name="Pan Q."/>
            <person name="Wang Y."/>
            <person name="Lv Z."/>
            <person name="Lu X."/>
            <person name="Zhang F."/>
            <person name="Jiang W."/>
            <person name="Ma Y."/>
            <person name="Chen M."/>
            <person name="Hao X."/>
            <person name="Li L."/>
            <person name="Tang Y."/>
            <person name="Lv G."/>
            <person name="Zhou Y."/>
            <person name="Sun X."/>
            <person name="Brodelius P.E."/>
            <person name="Rose J.K.C."/>
            <person name="Tang K."/>
        </authorList>
    </citation>
    <scope>NUCLEOTIDE SEQUENCE [LARGE SCALE GENOMIC DNA]</scope>
    <source>
        <strain evidence="7">cv. Huhao1</strain>
        <tissue evidence="6">Leaf</tissue>
    </source>
</reference>
<proteinExistence type="predicted"/>
<dbReference type="SUPFAM" id="SSF53098">
    <property type="entry name" value="Ribonuclease H-like"/>
    <property type="match status" value="1"/>
</dbReference>
<dbReference type="InterPro" id="IPR012337">
    <property type="entry name" value="RNaseH-like_sf"/>
</dbReference>
<dbReference type="AlphaFoldDB" id="A0A2U1NME1"/>
<evidence type="ECO:0000313" key="6">
    <source>
        <dbReference type="EMBL" id="PWA74656.1"/>
    </source>
</evidence>
<keyword evidence="1" id="KW-0479">Metal-binding</keyword>
<dbReference type="EMBL" id="PKPP01002531">
    <property type="protein sequence ID" value="PWA74656.1"/>
    <property type="molecule type" value="Genomic_DNA"/>
</dbReference>
<name>A0A2U1NME1_ARTAN</name>
<accession>A0A2U1NME1</accession>
<keyword evidence="6" id="KW-0540">Nuclease</keyword>
<evidence type="ECO:0000256" key="3">
    <source>
        <dbReference type="ARBA" id="ARBA00022833"/>
    </source>
</evidence>
<keyword evidence="6" id="KW-0378">Hydrolase</keyword>
<organism evidence="6 7">
    <name type="scientific">Artemisia annua</name>
    <name type="common">Sweet wormwood</name>
    <dbReference type="NCBI Taxonomy" id="35608"/>
    <lineage>
        <taxon>Eukaryota</taxon>
        <taxon>Viridiplantae</taxon>
        <taxon>Streptophyta</taxon>
        <taxon>Embryophyta</taxon>
        <taxon>Tracheophyta</taxon>
        <taxon>Spermatophyta</taxon>
        <taxon>Magnoliopsida</taxon>
        <taxon>eudicotyledons</taxon>
        <taxon>Gunneridae</taxon>
        <taxon>Pentapetalae</taxon>
        <taxon>asterids</taxon>
        <taxon>campanulids</taxon>
        <taxon>Asterales</taxon>
        <taxon>Asteraceae</taxon>
        <taxon>Asteroideae</taxon>
        <taxon>Anthemideae</taxon>
        <taxon>Artemisiinae</taxon>
        <taxon>Artemisia</taxon>
    </lineage>
</organism>
<gene>
    <name evidence="6" type="ORF">CTI12_AA249080</name>
</gene>
<dbReference type="InterPro" id="IPR036397">
    <property type="entry name" value="RNaseH_sf"/>
</dbReference>
<comment type="caution">
    <text evidence="6">The sequence shown here is derived from an EMBL/GenBank/DDBJ whole genome shotgun (WGS) entry which is preliminary data.</text>
</comment>
<sequence>MDKLKSSILRGLRRCKMQFKGGSPELQMAGISWLGRAHCGLDDAKNTARLLAAMMHKGFRFSITSSIMCHSADHLAFAWKPPPGHIPFPPYIHHFPHKPKDLHFFPIFHPCCFCGVKSSKGMIRKPGPKQGSCFFGCGNWTSARGSRCQFFEWA</sequence>
<dbReference type="OrthoDB" id="448399at2759"/>
<dbReference type="PANTHER" id="PTHR23044">
    <property type="entry name" value="3'-5' EXONUCLEASE ERI1-RELATED"/>
    <property type="match status" value="1"/>
</dbReference>
<feature type="domain" description="GRF-type" evidence="5">
    <location>
        <begin position="112"/>
        <end position="154"/>
    </location>
</feature>
<keyword evidence="6" id="KW-0269">Exonuclease</keyword>
<dbReference type="GO" id="GO:0004527">
    <property type="term" value="F:exonuclease activity"/>
    <property type="evidence" value="ECO:0007669"/>
    <property type="project" value="UniProtKB-KW"/>
</dbReference>
<protein>
    <submittedName>
        <fullName evidence="6">Exonuclease</fullName>
    </submittedName>
</protein>
<dbReference type="PROSITE" id="PS51999">
    <property type="entry name" value="ZF_GRF"/>
    <property type="match status" value="1"/>
</dbReference>
<evidence type="ECO:0000256" key="2">
    <source>
        <dbReference type="ARBA" id="ARBA00022771"/>
    </source>
</evidence>
<dbReference type="Gene3D" id="3.30.420.10">
    <property type="entry name" value="Ribonuclease H-like superfamily/Ribonuclease H"/>
    <property type="match status" value="1"/>
</dbReference>
<dbReference type="STRING" id="35608.A0A2U1NME1"/>
<keyword evidence="3" id="KW-0862">Zinc</keyword>
<evidence type="ECO:0000256" key="4">
    <source>
        <dbReference type="PROSITE-ProRule" id="PRU01343"/>
    </source>
</evidence>
<dbReference type="InterPro" id="IPR051274">
    <property type="entry name" value="3-5_Exoribonuclease"/>
</dbReference>
<evidence type="ECO:0000259" key="5">
    <source>
        <dbReference type="PROSITE" id="PS51999"/>
    </source>
</evidence>
<dbReference type="GO" id="GO:0003676">
    <property type="term" value="F:nucleic acid binding"/>
    <property type="evidence" value="ECO:0007669"/>
    <property type="project" value="InterPro"/>
</dbReference>
<evidence type="ECO:0000256" key="1">
    <source>
        <dbReference type="ARBA" id="ARBA00022723"/>
    </source>
</evidence>
<keyword evidence="7" id="KW-1185">Reference proteome</keyword>
<dbReference type="PANTHER" id="PTHR23044:SF61">
    <property type="entry name" value="3'-5' EXORIBONUCLEASE 1-RELATED"/>
    <property type="match status" value="1"/>
</dbReference>
<dbReference type="Proteomes" id="UP000245207">
    <property type="component" value="Unassembled WGS sequence"/>
</dbReference>
<keyword evidence="2 4" id="KW-0863">Zinc-finger</keyword>
<evidence type="ECO:0000313" key="7">
    <source>
        <dbReference type="Proteomes" id="UP000245207"/>
    </source>
</evidence>
<dbReference type="InterPro" id="IPR010666">
    <property type="entry name" value="Znf_GRF"/>
</dbReference>
<dbReference type="GO" id="GO:0008270">
    <property type="term" value="F:zinc ion binding"/>
    <property type="evidence" value="ECO:0007669"/>
    <property type="project" value="UniProtKB-KW"/>
</dbReference>